<dbReference type="Gene3D" id="3.30.60.90">
    <property type="match status" value="1"/>
</dbReference>
<dbReference type="Proteomes" id="UP000681967">
    <property type="component" value="Unassembled WGS sequence"/>
</dbReference>
<organism evidence="9 11">
    <name type="scientific">Rotaria magnacalcarata</name>
    <dbReference type="NCBI Taxonomy" id="392030"/>
    <lineage>
        <taxon>Eukaryota</taxon>
        <taxon>Metazoa</taxon>
        <taxon>Spiralia</taxon>
        <taxon>Gnathifera</taxon>
        <taxon>Rotifera</taxon>
        <taxon>Eurotatoria</taxon>
        <taxon>Bdelloidea</taxon>
        <taxon>Philodinida</taxon>
        <taxon>Philodinidae</taxon>
        <taxon>Rotaria</taxon>
    </lineage>
</organism>
<evidence type="ECO:0000256" key="6">
    <source>
        <dbReference type="ARBA" id="ARBA00023098"/>
    </source>
</evidence>
<gene>
    <name evidence="10" type="ORF">BYL167_LOCUS13667</name>
    <name evidence="9" type="ORF">CJN711_LOCUS17205</name>
</gene>
<dbReference type="Proteomes" id="UP000663855">
    <property type="component" value="Unassembled WGS sequence"/>
</dbReference>
<dbReference type="AlphaFoldDB" id="A0A815DVN7"/>
<dbReference type="EMBL" id="CAJOBH010004727">
    <property type="protein sequence ID" value="CAF4000703.1"/>
    <property type="molecule type" value="Genomic_DNA"/>
</dbReference>
<dbReference type="SUPFAM" id="SSF52151">
    <property type="entry name" value="FabD/lysophospholipase-like"/>
    <property type="match status" value="1"/>
</dbReference>
<proteinExistence type="predicted"/>
<dbReference type="GO" id="GO:0006631">
    <property type="term" value="P:fatty acid metabolic process"/>
    <property type="evidence" value="ECO:0007669"/>
    <property type="project" value="TreeGrafter"/>
</dbReference>
<feature type="active site" description="Proton acceptor" evidence="7">
    <location>
        <position position="421"/>
    </location>
</feature>
<feature type="short sequence motif" description="GXSXG" evidence="7">
    <location>
        <begin position="220"/>
        <end position="224"/>
    </location>
</feature>
<dbReference type="PANTHER" id="PTHR24185">
    <property type="entry name" value="CALCIUM-INDEPENDENT PHOSPHOLIPASE A2-GAMMA"/>
    <property type="match status" value="1"/>
</dbReference>
<dbReference type="GO" id="GO:0004620">
    <property type="term" value="F:phospholipase activity"/>
    <property type="evidence" value="ECO:0007669"/>
    <property type="project" value="TreeGrafter"/>
</dbReference>
<evidence type="ECO:0000256" key="7">
    <source>
        <dbReference type="PROSITE-ProRule" id="PRU01161"/>
    </source>
</evidence>
<feature type="short sequence motif" description="DGA/G" evidence="7">
    <location>
        <begin position="421"/>
        <end position="423"/>
    </location>
</feature>
<evidence type="ECO:0000256" key="3">
    <source>
        <dbReference type="ARBA" id="ARBA00022801"/>
    </source>
</evidence>
<evidence type="ECO:0000313" key="9">
    <source>
        <dbReference type="EMBL" id="CAF1306455.1"/>
    </source>
</evidence>
<dbReference type="PANTHER" id="PTHR24185:SF1">
    <property type="entry name" value="CALCIUM-INDEPENDENT PHOSPHOLIPASE A2-GAMMA"/>
    <property type="match status" value="1"/>
</dbReference>
<dbReference type="Gene3D" id="3.40.1090.10">
    <property type="entry name" value="Cytosolic phospholipase A2 catalytic domain"/>
    <property type="match status" value="1"/>
</dbReference>
<evidence type="ECO:0000256" key="5">
    <source>
        <dbReference type="ARBA" id="ARBA00022963"/>
    </source>
</evidence>
<evidence type="ECO:0000259" key="8">
    <source>
        <dbReference type="PROSITE" id="PS51635"/>
    </source>
</evidence>
<evidence type="ECO:0000256" key="1">
    <source>
        <dbReference type="ARBA" id="ARBA00022723"/>
    </source>
</evidence>
<dbReference type="InterPro" id="IPR043145">
    <property type="entry name" value="Znf_ZZ_sf"/>
</dbReference>
<feature type="domain" description="PNPLA" evidence="8">
    <location>
        <begin position="162"/>
        <end position="434"/>
    </location>
</feature>
<dbReference type="Pfam" id="PF01734">
    <property type="entry name" value="Patatin"/>
    <property type="match status" value="1"/>
</dbReference>
<keyword evidence="4" id="KW-0862">Zinc</keyword>
<dbReference type="GO" id="GO:0016042">
    <property type="term" value="P:lipid catabolic process"/>
    <property type="evidence" value="ECO:0007669"/>
    <property type="project" value="UniProtKB-UniRule"/>
</dbReference>
<protein>
    <recommendedName>
        <fullName evidence="8">PNPLA domain-containing protein</fullName>
    </recommendedName>
</protein>
<dbReference type="GO" id="GO:0008270">
    <property type="term" value="F:zinc ion binding"/>
    <property type="evidence" value="ECO:0007669"/>
    <property type="project" value="UniProtKB-KW"/>
</dbReference>
<evidence type="ECO:0000313" key="10">
    <source>
        <dbReference type="EMBL" id="CAF4000703.1"/>
    </source>
</evidence>
<reference evidence="9" key="1">
    <citation type="submission" date="2021-02" db="EMBL/GenBank/DDBJ databases">
        <authorList>
            <person name="Nowell W R."/>
        </authorList>
    </citation>
    <scope>NUCLEOTIDE SEQUENCE</scope>
</reference>
<keyword evidence="3 7" id="KW-0378">Hydrolase</keyword>
<evidence type="ECO:0000256" key="4">
    <source>
        <dbReference type="ARBA" id="ARBA00022833"/>
    </source>
</evidence>
<dbReference type="GO" id="GO:0016020">
    <property type="term" value="C:membrane"/>
    <property type="evidence" value="ECO:0007669"/>
    <property type="project" value="TreeGrafter"/>
</dbReference>
<keyword evidence="6 7" id="KW-0443">Lipid metabolism</keyword>
<sequence length="566" mass="65046">MSSQVFQSASEISTYFRCDNCSMILNKVSWKQCKICQRFDLCEECANIGYDKLTREACKQHQKLHLDLSSDGSIVNDLMQLVLVEEAVKNDVEARRKRREHILTRVLKDDEIQDDYDMAALMEELKKKEELSLFSKDDEVSQLNSIILKYNLKASQRRIRVLSLDGGGVRGYMPIKIIGELVQQKYTTIPKPFDSNNSNHKQLFHEAQLEFTKNFDYFVGTSTGGLIAFCLAINYNILDMQEIYSNASHYFKKNFFGPVIYSKYDPIRIHTKIEEIIDSIHFPVEKKITHENATLLDIRNLLNPDNIIDDARIEAARMKYGDLLEFTDVINNKKEGADTTQGGTFQLATREKVLLITAYNTTRNCVCVFNTSYAKHWGYRIVDVLKSTMAAPTYFPPHPIYPTNKGKEESSSKTTPELFIDGGVFANDPELAALWAVRIQWKKPVNYHLLSIGTGCYTSTLSSSTWGGYMGWVFNGGILVNTLMDATRSFTEIIGSNLANLSNLRRMKLNYKITQPIALDDTKFAEKFDKEWEYLKNEQDFKALIYFYDNYIKKDHADDENDKKNN</sequence>
<keyword evidence="5 7" id="KW-0442">Lipid degradation</keyword>
<feature type="short sequence motif" description="GXGXXG" evidence="7">
    <location>
        <begin position="166"/>
        <end position="171"/>
    </location>
</feature>
<accession>A0A815DVN7</accession>
<dbReference type="EMBL" id="CAJNOV010008024">
    <property type="protein sequence ID" value="CAF1306455.1"/>
    <property type="molecule type" value="Genomic_DNA"/>
</dbReference>
<dbReference type="InterPro" id="IPR016035">
    <property type="entry name" value="Acyl_Trfase/lysoPLipase"/>
</dbReference>
<name>A0A815DVN7_9BILA</name>
<keyword evidence="1" id="KW-0479">Metal-binding</keyword>
<keyword evidence="2" id="KW-0863">Zinc-finger</keyword>
<feature type="active site" description="Nucleophile" evidence="7">
    <location>
        <position position="222"/>
    </location>
</feature>
<evidence type="ECO:0000313" key="11">
    <source>
        <dbReference type="Proteomes" id="UP000663855"/>
    </source>
</evidence>
<dbReference type="CDD" id="cd07199">
    <property type="entry name" value="Pat17_PNPLA8_PNPLA9_like"/>
    <property type="match status" value="1"/>
</dbReference>
<dbReference type="PROSITE" id="PS51635">
    <property type="entry name" value="PNPLA"/>
    <property type="match status" value="1"/>
</dbReference>
<dbReference type="InterPro" id="IPR002641">
    <property type="entry name" value="PNPLA_dom"/>
</dbReference>
<comment type="caution">
    <text evidence="9">The sequence shown here is derived from an EMBL/GenBank/DDBJ whole genome shotgun (WGS) entry which is preliminary data.</text>
</comment>
<evidence type="ECO:0000256" key="2">
    <source>
        <dbReference type="ARBA" id="ARBA00022771"/>
    </source>
</evidence>